<feature type="compositionally biased region" description="Low complexity" evidence="1">
    <location>
        <begin position="605"/>
        <end position="617"/>
    </location>
</feature>
<feature type="compositionally biased region" description="Polar residues" evidence="1">
    <location>
        <begin position="570"/>
        <end position="581"/>
    </location>
</feature>
<proteinExistence type="predicted"/>
<feature type="region of interest" description="Disordered" evidence="1">
    <location>
        <begin position="36"/>
        <end position="57"/>
    </location>
</feature>
<accession>A0A8H3ENL6</accession>
<evidence type="ECO:0000313" key="3">
    <source>
        <dbReference type="Proteomes" id="UP000664169"/>
    </source>
</evidence>
<evidence type="ECO:0000256" key="1">
    <source>
        <dbReference type="SAM" id="MobiDB-lite"/>
    </source>
</evidence>
<dbReference type="AlphaFoldDB" id="A0A8H3ENL6"/>
<keyword evidence="3" id="KW-1185">Reference proteome</keyword>
<evidence type="ECO:0000313" key="2">
    <source>
        <dbReference type="EMBL" id="CAF9909946.1"/>
    </source>
</evidence>
<name>A0A8H3ENL6_9LECA</name>
<dbReference type="Proteomes" id="UP000664169">
    <property type="component" value="Unassembled WGS sequence"/>
</dbReference>
<sequence>MQCSAIHQNLKSQTDALPIRRTRGGTYRVADGGVRRVAGEGPQDTTERSKQVPQSSNGQFKESFNILYTSAGHVRPNPRDSGYGWTAVVKQGQLTSSAEHVLRVIPFSMLWPYETPLLVVLMSSQAVGIEEQLKETAFRILTKLYRPADGSTIELHLLSVFVDKVSVPASSVKVIPKSKVSDGTHGYSFWWTSRDMLQTPSSIAPSQDRIQPQGSLTVHINHLLPKGSEGLPAFSRFRIPLVNTTFTTGRDYTMHLQSMTWKGVTLRTDGSWSFDSYLVENIQHLGNQNATLGINSSRELLVPQIYSHTRVSILTPWRVVTNVSGNVVKSVEGSEGPLPASTELETAIAKLASNEYGQFEVWAEIRSGSVDIPNKRAANHGRCVKVISGGGGWGEKRGLIALDPGPIVESLSTVQQDLSDELDFTKLLPNILEVGDKLRFLKFPIDRVDHGETEVETPVRTLPEVYIERGGQTTFGFGTTGSLELESSSATDHPEPHVHDSNSYALLEQAIFGHFGAMTQRMHHEYAYGNPTTKDETNPTVVQHSYATNLPPFSYIGDGRHFIAISTPTASLTTQRTATQSPKDDQEPPATTTSKDSPSKPDPEPLSTESPTSTSPR</sequence>
<dbReference type="OrthoDB" id="1744869at2759"/>
<protein>
    <submittedName>
        <fullName evidence="2">Uncharacterized protein</fullName>
    </submittedName>
</protein>
<comment type="caution">
    <text evidence="2">The sequence shown here is derived from an EMBL/GenBank/DDBJ whole genome shotgun (WGS) entry which is preliminary data.</text>
</comment>
<dbReference type="EMBL" id="CAJPDQ010000005">
    <property type="protein sequence ID" value="CAF9909946.1"/>
    <property type="molecule type" value="Genomic_DNA"/>
</dbReference>
<reference evidence="2" key="1">
    <citation type="submission" date="2021-03" db="EMBL/GenBank/DDBJ databases">
        <authorList>
            <person name="Tagirdzhanova G."/>
        </authorList>
    </citation>
    <scope>NUCLEOTIDE SEQUENCE</scope>
</reference>
<feature type="region of interest" description="Disordered" evidence="1">
    <location>
        <begin position="570"/>
        <end position="617"/>
    </location>
</feature>
<organism evidence="2 3">
    <name type="scientific">Gomphillus americanus</name>
    <dbReference type="NCBI Taxonomy" id="1940652"/>
    <lineage>
        <taxon>Eukaryota</taxon>
        <taxon>Fungi</taxon>
        <taxon>Dikarya</taxon>
        <taxon>Ascomycota</taxon>
        <taxon>Pezizomycotina</taxon>
        <taxon>Lecanoromycetes</taxon>
        <taxon>OSLEUM clade</taxon>
        <taxon>Ostropomycetidae</taxon>
        <taxon>Ostropales</taxon>
        <taxon>Graphidaceae</taxon>
        <taxon>Gomphilloideae</taxon>
        <taxon>Gomphillus</taxon>
    </lineage>
</organism>
<gene>
    <name evidence="2" type="ORF">GOMPHAMPRED_006909</name>
</gene>